<dbReference type="Proteomes" id="UP000521676">
    <property type="component" value="Unassembled WGS sequence"/>
</dbReference>
<gene>
    <name evidence="2" type="ORF">HXX08_17805</name>
    <name evidence="3" type="ORF">OZ401_003244</name>
</gene>
<evidence type="ECO:0000259" key="1">
    <source>
        <dbReference type="Pfam" id="PF03625"/>
    </source>
</evidence>
<evidence type="ECO:0000313" key="2">
    <source>
        <dbReference type="EMBL" id="NWJ47712.1"/>
    </source>
</evidence>
<dbReference type="RefSeq" id="WP_341471491.1">
    <property type="nucleotide sequence ID" value="NZ_CP128400.1"/>
</dbReference>
<evidence type="ECO:0000313" key="4">
    <source>
        <dbReference type="Proteomes" id="UP000521676"/>
    </source>
</evidence>
<reference evidence="3" key="2">
    <citation type="journal article" date="2024" name="Nature">
        <title>Anoxygenic phototroph of the Chloroflexota uses a type I reaction centre.</title>
        <authorList>
            <person name="Tsuji J.M."/>
            <person name="Shaw N.A."/>
            <person name="Nagashima S."/>
            <person name="Venkiteswaran J.J."/>
            <person name="Schiff S.L."/>
            <person name="Watanabe T."/>
            <person name="Fukui M."/>
            <person name="Hanada S."/>
            <person name="Tank M."/>
            <person name="Neufeld J.D."/>
        </authorList>
    </citation>
    <scope>NUCLEOTIDE SEQUENCE</scope>
    <source>
        <strain evidence="3">L227-S17</strain>
    </source>
</reference>
<dbReference type="InterPro" id="IPR016796">
    <property type="entry name" value="UCP021774"/>
</dbReference>
<sequence length="132" mass="14418">MQNNAYGFGKKIPLPYLEAIEQTKAALKEQGFGILTEIDMKKTLKEKRGVDFRPYTILGACNPPLAHQAITAELDVGLLLPCNVIVYEDEGGSVVKIMDPEAIMKMSDIPALADMAKNAKTLLQKAIDSLPD</sequence>
<dbReference type="CDD" id="cd14797">
    <property type="entry name" value="DUF302"/>
    <property type="match status" value="1"/>
</dbReference>
<dbReference type="AlphaFoldDB" id="A0A8T7M6Y2"/>
<protein>
    <submittedName>
        <fullName evidence="2">DUF302 domain-containing protein</fullName>
    </submittedName>
</protein>
<dbReference type="EMBL" id="CP128400">
    <property type="protein sequence ID" value="WJW69617.1"/>
    <property type="molecule type" value="Genomic_DNA"/>
</dbReference>
<evidence type="ECO:0000313" key="3">
    <source>
        <dbReference type="EMBL" id="WJW69617.1"/>
    </source>
</evidence>
<organism evidence="2 4">
    <name type="scientific">Candidatus Chlorohelix allophototropha</name>
    <dbReference type="NCBI Taxonomy" id="3003348"/>
    <lineage>
        <taxon>Bacteria</taxon>
        <taxon>Bacillati</taxon>
        <taxon>Chloroflexota</taxon>
        <taxon>Chloroflexia</taxon>
        <taxon>Candidatus Chloroheliales</taxon>
        <taxon>Candidatus Chloroheliaceae</taxon>
        <taxon>Candidatus Chlorohelix</taxon>
    </lineage>
</organism>
<accession>A0A8T7M6Y2</accession>
<dbReference type="PANTHER" id="PTHR38342:SF1">
    <property type="entry name" value="SLR5037 PROTEIN"/>
    <property type="match status" value="1"/>
</dbReference>
<dbReference type="InterPro" id="IPR005180">
    <property type="entry name" value="DUF302"/>
</dbReference>
<evidence type="ECO:0000313" key="5">
    <source>
        <dbReference type="Proteomes" id="UP001431572"/>
    </source>
</evidence>
<dbReference type="PANTHER" id="PTHR38342">
    <property type="entry name" value="SLR5037 PROTEIN"/>
    <property type="match status" value="1"/>
</dbReference>
<feature type="domain" description="DUF302" evidence="1">
    <location>
        <begin position="38"/>
        <end position="100"/>
    </location>
</feature>
<dbReference type="Proteomes" id="UP001431572">
    <property type="component" value="Chromosome 2"/>
</dbReference>
<proteinExistence type="predicted"/>
<dbReference type="SUPFAM" id="SSF103247">
    <property type="entry name" value="TT1751-like"/>
    <property type="match status" value="1"/>
</dbReference>
<reference evidence="2 4" key="1">
    <citation type="submission" date="2020-06" db="EMBL/GenBank/DDBJ databases">
        <title>Anoxygenic phototrophic Chloroflexota member uses a Type I reaction center.</title>
        <authorList>
            <person name="Tsuji J.M."/>
            <person name="Shaw N.A."/>
            <person name="Nagashima S."/>
            <person name="Venkiteswaran J."/>
            <person name="Schiff S.L."/>
            <person name="Hanada S."/>
            <person name="Tank M."/>
            <person name="Neufeld J.D."/>
        </authorList>
    </citation>
    <scope>NUCLEOTIDE SEQUENCE [LARGE SCALE GENOMIC DNA]</scope>
    <source>
        <strain evidence="2">L227-S17</strain>
    </source>
</reference>
<dbReference type="InterPro" id="IPR035923">
    <property type="entry name" value="TT1751-like_sf"/>
</dbReference>
<dbReference type="Pfam" id="PF03625">
    <property type="entry name" value="DUF302"/>
    <property type="match status" value="1"/>
</dbReference>
<dbReference type="PIRSF" id="PIRSF021774">
    <property type="entry name" value="UCP021774"/>
    <property type="match status" value="1"/>
</dbReference>
<keyword evidence="5" id="KW-1185">Reference proteome</keyword>
<dbReference type="EMBL" id="JACATZ010000003">
    <property type="protein sequence ID" value="NWJ47712.1"/>
    <property type="molecule type" value="Genomic_DNA"/>
</dbReference>
<name>A0A8T7M6Y2_9CHLR</name>
<dbReference type="Gene3D" id="3.30.310.70">
    <property type="entry name" value="TT1751-like domain"/>
    <property type="match status" value="1"/>
</dbReference>